<evidence type="ECO:0000256" key="2">
    <source>
        <dbReference type="SAM" id="Phobius"/>
    </source>
</evidence>
<accession>L7JVU1</accession>
<keyword evidence="2" id="KW-0472">Membrane</keyword>
<reference evidence="3 4" key="1">
    <citation type="journal article" date="2012" name="PLoS Pathog.">
        <title>The genome of the obligate intracellular parasite Trachipleistophora hominis: new insights into microsporidian genome dynamics and reductive evolution.</title>
        <authorList>
            <person name="Heinz E."/>
            <person name="Williams T.A."/>
            <person name="Nakjang S."/>
            <person name="Noel C.J."/>
            <person name="Swan D.C."/>
            <person name="Goldberg A.V."/>
            <person name="Harris S.R."/>
            <person name="Weinmaier T."/>
            <person name="Markert S."/>
            <person name="Becher D."/>
            <person name="Bernhardt J."/>
            <person name="Dagan T."/>
            <person name="Hacker C."/>
            <person name="Lucocq J.M."/>
            <person name="Schweder T."/>
            <person name="Rattei T."/>
            <person name="Hall N."/>
            <person name="Hirt R.P."/>
            <person name="Embley T.M."/>
        </authorList>
    </citation>
    <scope>NUCLEOTIDE SEQUENCE [LARGE SCALE GENOMIC DNA]</scope>
</reference>
<feature type="compositionally biased region" description="Basic and acidic residues" evidence="1">
    <location>
        <begin position="86"/>
        <end position="126"/>
    </location>
</feature>
<proteinExistence type="predicted"/>
<dbReference type="Proteomes" id="UP000011185">
    <property type="component" value="Unassembled WGS sequence"/>
</dbReference>
<feature type="non-terminal residue" evidence="3">
    <location>
        <position position="513"/>
    </location>
</feature>
<dbReference type="OrthoDB" id="544685at2759"/>
<keyword evidence="4" id="KW-1185">Reference proteome</keyword>
<feature type="compositionally biased region" description="Basic and acidic residues" evidence="1">
    <location>
        <begin position="1"/>
        <end position="17"/>
    </location>
</feature>
<dbReference type="AlphaFoldDB" id="L7JVU1"/>
<sequence>MPRNDDRPGRGSRHNESEESEGENGPVSVNIRYPDESDEGAEREHESVSNEENAPSNEEVMPSRNRRSDGAYSIINRNEPNDEEREYLRRSRALHLENDASSHHQYDTPERRGLHDSDSTLTRDSDYNALGKEPSSKMTHFFRRVFVFFDRLLEIDFIYFFLGSVIILLTALCIPADYTYTCFQKEEGSDVLKEWPLKLRPVFFGIAIVLFIMGCIASVIYYVAQILLKYLGDQDGWFATFCSLNCHIAMLIILITLLITFMYKRMANLQFAKGTNLDISHVLSTLLFANFLLTLKTFILKKVSLTFNYSTHLNRVRLILLDEYFKNFLKGLRGLDSIGDAKNDSYWKNFLPYGKHKSQEKAVQVFERLFVDDLKKKETENVLLTEFSKIHARPIDPFKNDQASKEFWLKRSKKIYAGSNTSNSFNTINDFAGLFASRELFERFCVLLKIKPRDTYNEKMIYALLERKDKEHCFLSRSFEQNNAALDRVGIHAFCGDCVRCSEHLFRYFSEQN</sequence>
<keyword evidence="2" id="KW-0812">Transmembrane</keyword>
<protein>
    <submittedName>
        <fullName evidence="3">Small Conductance Mechanosensitive Ion Channel (MscS) Family</fullName>
    </submittedName>
</protein>
<feature type="region of interest" description="Disordered" evidence="1">
    <location>
        <begin position="1"/>
        <end position="129"/>
    </location>
</feature>
<keyword evidence="2" id="KW-1133">Transmembrane helix</keyword>
<evidence type="ECO:0000256" key="1">
    <source>
        <dbReference type="SAM" id="MobiDB-lite"/>
    </source>
</evidence>
<organism evidence="3 4">
    <name type="scientific">Trachipleistophora hominis</name>
    <name type="common">Microsporidian parasite</name>
    <dbReference type="NCBI Taxonomy" id="72359"/>
    <lineage>
        <taxon>Eukaryota</taxon>
        <taxon>Fungi</taxon>
        <taxon>Fungi incertae sedis</taxon>
        <taxon>Microsporidia</taxon>
        <taxon>Pleistophoridae</taxon>
        <taxon>Trachipleistophora</taxon>
    </lineage>
</organism>
<feature type="transmembrane region" description="Helical" evidence="2">
    <location>
        <begin position="157"/>
        <end position="181"/>
    </location>
</feature>
<dbReference type="OMA" id="HMKVYMQ"/>
<evidence type="ECO:0000313" key="3">
    <source>
        <dbReference type="EMBL" id="ELQ75425.1"/>
    </source>
</evidence>
<feature type="transmembrane region" description="Helical" evidence="2">
    <location>
        <begin position="279"/>
        <end position="299"/>
    </location>
</feature>
<dbReference type="STRING" id="72359.L7JVU1"/>
<evidence type="ECO:0000313" key="4">
    <source>
        <dbReference type="Proteomes" id="UP000011185"/>
    </source>
</evidence>
<dbReference type="VEuPathDB" id="MicrosporidiaDB:THOM_1619"/>
<dbReference type="EMBL" id="JH993964">
    <property type="protein sequence ID" value="ELQ75425.1"/>
    <property type="molecule type" value="Genomic_DNA"/>
</dbReference>
<name>L7JVU1_TRAHO</name>
<dbReference type="InParanoid" id="L7JVU1"/>
<feature type="transmembrane region" description="Helical" evidence="2">
    <location>
        <begin position="236"/>
        <end position="259"/>
    </location>
</feature>
<gene>
    <name evidence="3" type="ORF">THOM_1619</name>
</gene>
<feature type="transmembrane region" description="Helical" evidence="2">
    <location>
        <begin position="201"/>
        <end position="224"/>
    </location>
</feature>
<dbReference type="HOGENOM" id="CLU_531200_0_0_1"/>